<evidence type="ECO:0000256" key="9">
    <source>
        <dbReference type="SAM" id="MobiDB-lite"/>
    </source>
</evidence>
<feature type="transmembrane region" description="Helical" evidence="10">
    <location>
        <begin position="185"/>
        <end position="202"/>
    </location>
</feature>
<evidence type="ECO:0000256" key="7">
    <source>
        <dbReference type="ARBA" id="ARBA00022989"/>
    </source>
</evidence>
<proteinExistence type="inferred from homology"/>
<keyword evidence="4" id="KW-1003">Cell membrane</keyword>
<feature type="region of interest" description="Disordered" evidence="9">
    <location>
        <begin position="421"/>
        <end position="440"/>
    </location>
</feature>
<dbReference type="PROSITE" id="PS00217">
    <property type="entry name" value="SUGAR_TRANSPORT_2"/>
    <property type="match status" value="1"/>
</dbReference>
<feature type="transmembrane region" description="Helical" evidence="10">
    <location>
        <begin position="274"/>
        <end position="291"/>
    </location>
</feature>
<keyword evidence="8 10" id="KW-0472">Membrane</keyword>
<gene>
    <name evidence="12" type="primary">proP_1</name>
    <name evidence="12" type="ORF">LMG29739_00015</name>
</gene>
<dbReference type="GO" id="GO:0005886">
    <property type="term" value="C:plasma membrane"/>
    <property type="evidence" value="ECO:0007669"/>
    <property type="project" value="UniProtKB-SubCell"/>
</dbReference>
<evidence type="ECO:0000256" key="6">
    <source>
        <dbReference type="ARBA" id="ARBA00022847"/>
    </source>
</evidence>
<name>A0A6J5CZ82_9BURK</name>
<feature type="transmembrane region" description="Helical" evidence="10">
    <location>
        <begin position="336"/>
        <end position="356"/>
    </location>
</feature>
<feature type="transmembrane region" description="Helical" evidence="10">
    <location>
        <begin position="236"/>
        <end position="254"/>
    </location>
</feature>
<dbReference type="RefSeq" id="WP_175108704.1">
    <property type="nucleotide sequence ID" value="NZ_CADIKF010000001.1"/>
</dbReference>
<dbReference type="GO" id="GO:0015293">
    <property type="term" value="F:symporter activity"/>
    <property type="evidence" value="ECO:0007669"/>
    <property type="project" value="UniProtKB-KW"/>
</dbReference>
<reference evidence="12 13" key="1">
    <citation type="submission" date="2020-04" db="EMBL/GenBank/DDBJ databases">
        <authorList>
            <person name="De Canck E."/>
        </authorList>
    </citation>
    <scope>NUCLEOTIDE SEQUENCE [LARGE SCALE GENOMIC DNA]</scope>
    <source>
        <strain evidence="12 13">LMG 29739</strain>
    </source>
</reference>
<comment type="similarity">
    <text evidence="2">Belongs to the major facilitator superfamily. Metabolite:H+ Symporter (MHS) family (TC 2.A.1.6) family.</text>
</comment>
<dbReference type="Pfam" id="PF07690">
    <property type="entry name" value="MFS_1"/>
    <property type="match status" value="1"/>
</dbReference>
<comment type="subcellular location">
    <subcellularLocation>
        <location evidence="1">Cell membrane</location>
        <topology evidence="1">Multi-pass membrane protein</topology>
    </subcellularLocation>
</comment>
<protein>
    <submittedName>
        <fullName evidence="12">Proline/betaine transporter</fullName>
    </submittedName>
</protein>
<dbReference type="SUPFAM" id="SSF103473">
    <property type="entry name" value="MFS general substrate transporter"/>
    <property type="match status" value="1"/>
</dbReference>
<evidence type="ECO:0000256" key="3">
    <source>
        <dbReference type="ARBA" id="ARBA00022448"/>
    </source>
</evidence>
<dbReference type="EMBL" id="CADIKF010000001">
    <property type="protein sequence ID" value="CAB3745746.1"/>
    <property type="molecule type" value="Genomic_DNA"/>
</dbReference>
<evidence type="ECO:0000313" key="12">
    <source>
        <dbReference type="EMBL" id="CAB3745746.1"/>
    </source>
</evidence>
<dbReference type="InterPro" id="IPR005829">
    <property type="entry name" value="Sugar_transporter_CS"/>
</dbReference>
<dbReference type="InterPro" id="IPR011701">
    <property type="entry name" value="MFS"/>
</dbReference>
<dbReference type="InterPro" id="IPR036259">
    <property type="entry name" value="MFS_trans_sf"/>
</dbReference>
<feature type="transmembrane region" description="Helical" evidence="10">
    <location>
        <begin position="303"/>
        <end position="324"/>
    </location>
</feature>
<dbReference type="FunFam" id="1.20.1250.20:FF:000001">
    <property type="entry name" value="Dicarboxylate MFS transporter"/>
    <property type="match status" value="1"/>
</dbReference>
<keyword evidence="3" id="KW-0813">Transport</keyword>
<feature type="transmembrane region" description="Helical" evidence="10">
    <location>
        <begin position="85"/>
        <end position="106"/>
    </location>
</feature>
<evidence type="ECO:0000313" key="13">
    <source>
        <dbReference type="Proteomes" id="UP000494329"/>
    </source>
</evidence>
<dbReference type="AlphaFoldDB" id="A0A6J5CZ82"/>
<evidence type="ECO:0000256" key="10">
    <source>
        <dbReference type="SAM" id="Phobius"/>
    </source>
</evidence>
<keyword evidence="6" id="KW-0769">Symport</keyword>
<keyword evidence="5 10" id="KW-0812">Transmembrane</keyword>
<dbReference type="InterPro" id="IPR051084">
    <property type="entry name" value="H+-coupled_symporters"/>
</dbReference>
<feature type="domain" description="Major facilitator superfamily (MFS) profile" evidence="11">
    <location>
        <begin position="13"/>
        <end position="421"/>
    </location>
</feature>
<feature type="transmembrane region" description="Helical" evidence="10">
    <location>
        <begin position="368"/>
        <end position="390"/>
    </location>
</feature>
<organism evidence="12 13">
    <name type="scientific">Paraburkholderia solisilvae</name>
    <dbReference type="NCBI Taxonomy" id="624376"/>
    <lineage>
        <taxon>Bacteria</taxon>
        <taxon>Pseudomonadati</taxon>
        <taxon>Pseudomonadota</taxon>
        <taxon>Betaproteobacteria</taxon>
        <taxon>Burkholderiales</taxon>
        <taxon>Burkholderiaceae</taxon>
        <taxon>Paraburkholderia</taxon>
    </lineage>
</organism>
<feature type="transmembrane region" description="Helical" evidence="10">
    <location>
        <begin position="49"/>
        <end position="73"/>
    </location>
</feature>
<evidence type="ECO:0000256" key="8">
    <source>
        <dbReference type="ARBA" id="ARBA00023136"/>
    </source>
</evidence>
<feature type="transmembrane region" description="Helical" evidence="10">
    <location>
        <begin position="396"/>
        <end position="414"/>
    </location>
</feature>
<evidence type="ECO:0000256" key="4">
    <source>
        <dbReference type="ARBA" id="ARBA00022475"/>
    </source>
</evidence>
<evidence type="ECO:0000256" key="1">
    <source>
        <dbReference type="ARBA" id="ARBA00004651"/>
    </source>
</evidence>
<dbReference type="InterPro" id="IPR020846">
    <property type="entry name" value="MFS_dom"/>
</dbReference>
<dbReference type="PANTHER" id="PTHR43528:SF6">
    <property type="entry name" value="CITRATE-PROTON SYMPORTER"/>
    <property type="match status" value="1"/>
</dbReference>
<dbReference type="NCBIfam" id="NF011656">
    <property type="entry name" value="PRK15075.1"/>
    <property type="match status" value="1"/>
</dbReference>
<evidence type="ECO:0000259" key="11">
    <source>
        <dbReference type="PROSITE" id="PS50850"/>
    </source>
</evidence>
<dbReference type="Proteomes" id="UP000494329">
    <property type="component" value="Unassembled WGS sequence"/>
</dbReference>
<keyword evidence="13" id="KW-1185">Reference proteome</keyword>
<sequence length="440" mass="47941">MQAHSRSEPWARTIFRVTSGNFLEMYDFSVYGFYAVSIAHALFPRGNEFVSLLLSLATFGVGFLMRPIGALVLGGYIDRKGRRKGLLLTLGLMSIGMLMITCVPGYSTIGIAAPIIVVCGRLLQGFSAGAELGGVSVYLAEIAPPKQRGFFVSWQSASQQLAVVFAAVLGVVLRWQLTAEQMDSWGWRIPFVIGCLIIPVLFSMRRRLRETDVFAARKTTPTPRQIVQSLQMHRRTIGGAVMLVTMTAVMFNLITAYTPTYGQSVLKLPAMDTFLVTMAVGLTNFLMLPIIGALSDKVGRRPVLTACAALVILTAYPAMYWLIQAPSFARLMIVEVWYAFIYGSYQGGMVVALTEIMPAHIRSTGFSLVWSVAQAVFGGFTPVICTMLIHTSGNNAMPAVWLTCAAAVALIATFRMFPKAEGSPATPGMAFEEGLSQRHS</sequence>
<dbReference type="Gene3D" id="1.20.1250.20">
    <property type="entry name" value="MFS general substrate transporter like domains"/>
    <property type="match status" value="2"/>
</dbReference>
<accession>A0A6J5CZ82</accession>
<evidence type="ECO:0000256" key="5">
    <source>
        <dbReference type="ARBA" id="ARBA00022692"/>
    </source>
</evidence>
<dbReference type="PANTHER" id="PTHR43528">
    <property type="entry name" value="ALPHA-KETOGLUTARATE PERMEASE"/>
    <property type="match status" value="1"/>
</dbReference>
<feature type="transmembrane region" description="Helical" evidence="10">
    <location>
        <begin position="21"/>
        <end position="43"/>
    </location>
</feature>
<dbReference type="PROSITE" id="PS50850">
    <property type="entry name" value="MFS"/>
    <property type="match status" value="1"/>
</dbReference>
<keyword evidence="7 10" id="KW-1133">Transmembrane helix</keyword>
<evidence type="ECO:0000256" key="2">
    <source>
        <dbReference type="ARBA" id="ARBA00008240"/>
    </source>
</evidence>
<dbReference type="PROSITE" id="PS00216">
    <property type="entry name" value="SUGAR_TRANSPORT_1"/>
    <property type="match status" value="1"/>
</dbReference>